<dbReference type="AlphaFoldDB" id="A0A5A7M6L4"/>
<comment type="caution">
    <text evidence="3">The sequence shown here is derived from an EMBL/GenBank/DDBJ whole genome shotgun (WGS) entry which is preliminary data.</text>
</comment>
<dbReference type="Gene3D" id="2.40.50.230">
    <property type="entry name" value="Gp5 N-terminal domain"/>
    <property type="match status" value="1"/>
</dbReference>
<dbReference type="EMBL" id="BKBW01000001">
    <property type="protein sequence ID" value="GEQ73230.1"/>
    <property type="molecule type" value="Genomic_DNA"/>
</dbReference>
<dbReference type="Pfam" id="PF18946">
    <property type="entry name" value="Apex"/>
    <property type="match status" value="1"/>
</dbReference>
<feature type="compositionally biased region" description="Gly residues" evidence="1">
    <location>
        <begin position="242"/>
        <end position="257"/>
    </location>
</feature>
<evidence type="ECO:0000313" key="3">
    <source>
        <dbReference type="EMBL" id="GEQ73230.1"/>
    </source>
</evidence>
<dbReference type="NCBIfam" id="TIGR01644">
    <property type="entry name" value="phage_P2_V"/>
    <property type="match status" value="1"/>
</dbReference>
<organism evidence="3 4">
    <name type="scientific">Comamonas testosteroni</name>
    <name type="common">Pseudomonas testosteroni</name>
    <dbReference type="NCBI Taxonomy" id="285"/>
    <lineage>
        <taxon>Bacteria</taxon>
        <taxon>Pseudomonadati</taxon>
        <taxon>Pseudomonadota</taxon>
        <taxon>Betaproteobacteria</taxon>
        <taxon>Burkholderiales</taxon>
        <taxon>Comamonadaceae</taxon>
        <taxon>Comamonas</taxon>
    </lineage>
</organism>
<gene>
    <name evidence="3" type="primary">V</name>
    <name evidence="3" type="ORF">CTTA_0235</name>
</gene>
<sequence>MIRSKPSHDLGVRADCRHIAHRSRARVLPGTVGCMNSDPALAIGDMQRLLHNMIRVGTIQAVDHGGPGKPALVRVSLGELVTDWRPYHEARAGGTTTWNPPTVGEQATVLSPSGDLGAAVVIVGLNSTGKPAPSSDPNKTITKYPDGAVIEYDHAAHALVATLPGGGTAKLVAPGSVTIDSPQVTMTGHCLVKGSLTYQGGMRGSGTAEGANGAAEIQGTLRTTQDVIASGVSLRTHPHGGVYPGSGNSGGPIGGAA</sequence>
<dbReference type="Gene3D" id="6.20.150.10">
    <property type="match status" value="1"/>
</dbReference>
<feature type="domain" description="Gp5/Type VI secretion system Vgr protein OB-fold" evidence="2">
    <location>
        <begin position="69"/>
        <end position="125"/>
    </location>
</feature>
<protein>
    <submittedName>
        <fullName evidence="3">Baseplate assembly protein</fullName>
    </submittedName>
</protein>
<dbReference type="Pfam" id="PF04717">
    <property type="entry name" value="Phage_base_V"/>
    <property type="match status" value="1"/>
</dbReference>
<evidence type="ECO:0000256" key="1">
    <source>
        <dbReference type="SAM" id="MobiDB-lite"/>
    </source>
</evidence>
<dbReference type="InterPro" id="IPR013046">
    <property type="entry name" value="GpV/Gp45"/>
</dbReference>
<dbReference type="InterPro" id="IPR037026">
    <property type="entry name" value="Vgr_OB-fold_dom_sf"/>
</dbReference>
<dbReference type="InterPro" id="IPR044033">
    <property type="entry name" value="GpV-like_apex"/>
</dbReference>
<evidence type="ECO:0000259" key="2">
    <source>
        <dbReference type="Pfam" id="PF04717"/>
    </source>
</evidence>
<feature type="region of interest" description="Disordered" evidence="1">
    <location>
        <begin position="235"/>
        <end position="257"/>
    </location>
</feature>
<dbReference type="InterPro" id="IPR006531">
    <property type="entry name" value="Gp5/Vgr_OB"/>
</dbReference>
<accession>A0A5A7M6L4</accession>
<evidence type="ECO:0000313" key="4">
    <source>
        <dbReference type="Proteomes" id="UP000323105"/>
    </source>
</evidence>
<dbReference type="Proteomes" id="UP000323105">
    <property type="component" value="Unassembled WGS sequence"/>
</dbReference>
<name>A0A5A7M6L4_COMTE</name>
<proteinExistence type="predicted"/>
<reference evidence="3 4" key="1">
    <citation type="journal article" date="2019" name="Microbiol. Resour. Announc.">
        <title>Draft Genome Sequence of Comamonas testosteroni TA441, a Bacterium That Has a Cryptic Phenol Degradation Gene Cluster.</title>
        <authorList>
            <person name="Arai H."/>
            <person name="Ishii M."/>
        </authorList>
    </citation>
    <scope>NUCLEOTIDE SEQUENCE [LARGE SCALE GENOMIC DNA]</scope>
    <source>
        <strain evidence="3 4">TA441</strain>
    </source>
</reference>